<feature type="domain" description="Polysaccharide export protein N-terminal" evidence="3">
    <location>
        <begin position="20"/>
        <end position="92"/>
    </location>
</feature>
<dbReference type="PANTHER" id="PTHR33619">
    <property type="entry name" value="POLYSACCHARIDE EXPORT PROTEIN GFCE-RELATED"/>
    <property type="match status" value="1"/>
</dbReference>
<evidence type="ECO:0000259" key="4">
    <source>
        <dbReference type="Pfam" id="PF10531"/>
    </source>
</evidence>
<dbReference type="EMBL" id="AP024355">
    <property type="protein sequence ID" value="BCR05290.1"/>
    <property type="molecule type" value="Genomic_DNA"/>
</dbReference>
<dbReference type="Gene3D" id="3.30.1950.10">
    <property type="entry name" value="wza like domain"/>
    <property type="match status" value="1"/>
</dbReference>
<gene>
    <name evidence="5" type="ORF">DESUT3_23590</name>
</gene>
<feature type="signal peptide" evidence="2">
    <location>
        <begin position="1"/>
        <end position="20"/>
    </location>
</feature>
<evidence type="ECO:0000259" key="3">
    <source>
        <dbReference type="Pfam" id="PF02563"/>
    </source>
</evidence>
<accession>A0ABM8HTJ3</accession>
<protein>
    <submittedName>
        <fullName evidence="5">Sugar ABC transporter substrate-binding protein</fullName>
    </submittedName>
</protein>
<dbReference type="PANTHER" id="PTHR33619:SF3">
    <property type="entry name" value="POLYSACCHARIDE EXPORT PROTEIN GFCE-RELATED"/>
    <property type="match status" value="1"/>
</dbReference>
<dbReference type="Pfam" id="PF10531">
    <property type="entry name" value="SLBB"/>
    <property type="match status" value="1"/>
</dbReference>
<organism evidence="5 6">
    <name type="scientific">Desulfuromonas versatilis</name>
    <dbReference type="NCBI Taxonomy" id="2802975"/>
    <lineage>
        <taxon>Bacteria</taxon>
        <taxon>Pseudomonadati</taxon>
        <taxon>Thermodesulfobacteriota</taxon>
        <taxon>Desulfuromonadia</taxon>
        <taxon>Desulfuromonadales</taxon>
        <taxon>Desulfuromonadaceae</taxon>
        <taxon>Desulfuromonas</taxon>
    </lineage>
</organism>
<proteinExistence type="predicted"/>
<feature type="domain" description="Soluble ligand binding" evidence="4">
    <location>
        <begin position="181"/>
        <end position="228"/>
    </location>
</feature>
<dbReference type="RefSeq" id="WP_221248724.1">
    <property type="nucleotide sequence ID" value="NZ_AP024355.1"/>
</dbReference>
<evidence type="ECO:0000256" key="1">
    <source>
        <dbReference type="ARBA" id="ARBA00022729"/>
    </source>
</evidence>
<dbReference type="InterPro" id="IPR019554">
    <property type="entry name" value="Soluble_ligand-bd"/>
</dbReference>
<keyword evidence="6" id="KW-1185">Reference proteome</keyword>
<sequence>MNKCLVFVLMLLMWAGSALAGDYVIGDGDLLKVSVWGVPELSVEVTVRPDGKITLPAAGDVVATGLTPVALSKELAVVLENFVKKPIVTVSVSRITNNRVYVSGGGVAPQVISLTGRTSLFKLLCSLGSLENVDLSRAYLLRQDGERKGGFYEIYVKGEFSRDFDLKAEDIIFLPTNERNKVYVVGAVQAPKYIIYREGMKVLDAILEAGGFTEYAKENSVIIHRQDKDQIKVRIGSVTEGKDVTQNVALTPGDYVIVREGMF</sequence>
<evidence type="ECO:0000313" key="5">
    <source>
        <dbReference type="EMBL" id="BCR05290.1"/>
    </source>
</evidence>
<feature type="chain" id="PRO_5045704201" evidence="2">
    <location>
        <begin position="21"/>
        <end position="263"/>
    </location>
</feature>
<evidence type="ECO:0000313" key="6">
    <source>
        <dbReference type="Proteomes" id="UP001319827"/>
    </source>
</evidence>
<reference evidence="5 6" key="1">
    <citation type="journal article" date="2016" name="C (Basel)">
        <title>Selective Growth of and Electricity Production by Marine Exoelectrogenic Bacteria in Self-Aggregated Hydrogel of Microbially Reduced Graphene Oxide.</title>
        <authorList>
            <person name="Yoshida N."/>
            <person name="Goto Y."/>
            <person name="Miyata Y."/>
        </authorList>
    </citation>
    <scope>NUCLEOTIDE SEQUENCE [LARGE SCALE GENOMIC DNA]</scope>
    <source>
        <strain evidence="5 6">NIT-T3</strain>
    </source>
</reference>
<dbReference type="Proteomes" id="UP001319827">
    <property type="component" value="Chromosome"/>
</dbReference>
<keyword evidence="1 2" id="KW-0732">Signal</keyword>
<dbReference type="Gene3D" id="3.10.560.10">
    <property type="entry name" value="Outer membrane lipoprotein wza domain like"/>
    <property type="match status" value="1"/>
</dbReference>
<dbReference type="Pfam" id="PF02563">
    <property type="entry name" value="Poly_export"/>
    <property type="match status" value="1"/>
</dbReference>
<evidence type="ECO:0000256" key="2">
    <source>
        <dbReference type="SAM" id="SignalP"/>
    </source>
</evidence>
<dbReference type="InterPro" id="IPR049712">
    <property type="entry name" value="Poly_export"/>
</dbReference>
<dbReference type="InterPro" id="IPR003715">
    <property type="entry name" value="Poly_export_N"/>
</dbReference>
<name>A0ABM8HTJ3_9BACT</name>
<reference evidence="5 6" key="2">
    <citation type="journal article" date="2021" name="Int. J. Syst. Evol. Microbiol.">
        <title>Isolation and Polyphasic Characterization of Desulfuromonas versatilis sp. Nov., an Electrogenic Bacteria Capable of Versatile Metabolism Isolated from a Graphene Oxide-Reducing Enrichment Culture.</title>
        <authorList>
            <person name="Xie L."/>
            <person name="Yoshida N."/>
            <person name="Ishii S."/>
            <person name="Meng L."/>
        </authorList>
    </citation>
    <scope>NUCLEOTIDE SEQUENCE [LARGE SCALE GENOMIC DNA]</scope>
    <source>
        <strain evidence="5 6">NIT-T3</strain>
    </source>
</reference>